<organism evidence="1 2">
    <name type="scientific">Cryobacterium arcticum</name>
    <dbReference type="NCBI Taxonomy" id="670052"/>
    <lineage>
        <taxon>Bacteria</taxon>
        <taxon>Bacillati</taxon>
        <taxon>Actinomycetota</taxon>
        <taxon>Actinomycetes</taxon>
        <taxon>Micrococcales</taxon>
        <taxon>Microbacteriaceae</taxon>
        <taxon>Cryobacterium</taxon>
    </lineage>
</organism>
<gene>
    <name evidence="1" type="ORF">CTB96_03670</name>
</gene>
<dbReference type="AlphaFoldDB" id="A0A318A3U1"/>
<name>A0A318A3U1_9MICO</name>
<dbReference type="EMBL" id="QHLY01000005">
    <property type="protein sequence ID" value="PXA72017.1"/>
    <property type="molecule type" value="Genomic_DNA"/>
</dbReference>
<dbReference type="RefSeq" id="WP_110125540.1">
    <property type="nucleotide sequence ID" value="NZ_QHLY01000005.1"/>
</dbReference>
<keyword evidence="2" id="KW-1185">Reference proteome</keyword>
<reference evidence="1 2" key="1">
    <citation type="submission" date="2018-05" db="EMBL/GenBank/DDBJ databases">
        <title>Genetic diversity of glacier-inhabiting Cryobacterium bacteria in China and description of Cryobacterium mengkeensis sp. nov. and Arthrobacter glacialis sp. nov.</title>
        <authorList>
            <person name="Liu Q."/>
            <person name="Xin Y.-H."/>
        </authorList>
    </citation>
    <scope>NUCLEOTIDE SEQUENCE [LARGE SCALE GENOMIC DNA]</scope>
    <source>
        <strain evidence="1 2">SK-1</strain>
    </source>
</reference>
<evidence type="ECO:0008006" key="3">
    <source>
        <dbReference type="Google" id="ProtNLM"/>
    </source>
</evidence>
<dbReference type="Gene3D" id="3.40.50.2000">
    <property type="entry name" value="Glycogen Phosphorylase B"/>
    <property type="match status" value="1"/>
</dbReference>
<protein>
    <recommendedName>
        <fullName evidence="3">Glycosyl transferase family 28 C-terminal domain-containing protein</fullName>
    </recommendedName>
</protein>
<evidence type="ECO:0000313" key="1">
    <source>
        <dbReference type="EMBL" id="PXA72017.1"/>
    </source>
</evidence>
<proteinExistence type="predicted"/>
<dbReference type="Proteomes" id="UP000246722">
    <property type="component" value="Unassembled WGS sequence"/>
</dbReference>
<sequence>MTRIGWYVHHHGRGHLARLLAVAAHVTSDIVCFSSLAEPAGLPANCSWVVLDRDDAEEPETGGPLRARDVDAGGLLHWAPALHNGHRRRLSAIAAALESRPVTAFVVDVSAEVTLFVRLLGIPTILITQPGTRDDVPHALAFQAAHRVIAPWPGELLRPAHLADLPDVVYVGGISRFDGRPVERQNERGAHSPAARPKVLVLGGAGGTAVTAAAVEAAAAATPEYDWSSLGMPGPGSSGWCDDPWEQLRGAEIVVAWAGQNSIADLAAANVRAVVIPQARPFDEQVQTSQALAGSGLAVVEPSWPAAEDWPGVLARARSLQPEWSKWRSAGAAQRAAAEIDATAGGARR</sequence>
<comment type="caution">
    <text evidence="1">The sequence shown here is derived from an EMBL/GenBank/DDBJ whole genome shotgun (WGS) entry which is preliminary data.</text>
</comment>
<accession>A0A318A3U1</accession>
<dbReference type="OrthoDB" id="9809594at2"/>
<evidence type="ECO:0000313" key="2">
    <source>
        <dbReference type="Proteomes" id="UP000246722"/>
    </source>
</evidence>
<dbReference type="SUPFAM" id="SSF53756">
    <property type="entry name" value="UDP-Glycosyltransferase/glycogen phosphorylase"/>
    <property type="match status" value="1"/>
</dbReference>